<evidence type="ECO:0000313" key="2">
    <source>
        <dbReference type="EMBL" id="KAJ7068997.1"/>
    </source>
</evidence>
<dbReference type="AlphaFoldDB" id="A0AAD6TLT9"/>
<feature type="region of interest" description="Disordered" evidence="1">
    <location>
        <begin position="1"/>
        <end position="77"/>
    </location>
</feature>
<name>A0AAD6TLT9_9AGAR</name>
<gene>
    <name evidence="2" type="ORF">B0H15DRAFT_138862</name>
</gene>
<feature type="compositionally biased region" description="Basic and acidic residues" evidence="1">
    <location>
        <begin position="51"/>
        <end position="72"/>
    </location>
</feature>
<dbReference type="EMBL" id="JARJCN010000141">
    <property type="protein sequence ID" value="KAJ7068997.1"/>
    <property type="molecule type" value="Genomic_DNA"/>
</dbReference>
<dbReference type="Proteomes" id="UP001222325">
    <property type="component" value="Unassembled WGS sequence"/>
</dbReference>
<organism evidence="2 3">
    <name type="scientific">Mycena belliarum</name>
    <dbReference type="NCBI Taxonomy" id="1033014"/>
    <lineage>
        <taxon>Eukaryota</taxon>
        <taxon>Fungi</taxon>
        <taxon>Dikarya</taxon>
        <taxon>Basidiomycota</taxon>
        <taxon>Agaricomycotina</taxon>
        <taxon>Agaricomycetes</taxon>
        <taxon>Agaricomycetidae</taxon>
        <taxon>Agaricales</taxon>
        <taxon>Marasmiineae</taxon>
        <taxon>Mycenaceae</taxon>
        <taxon>Mycena</taxon>
    </lineage>
</organism>
<protein>
    <submittedName>
        <fullName evidence="2">Uncharacterized protein</fullName>
    </submittedName>
</protein>
<sequence>MPRSMHSGHRRRLCNRRKPSSRRNCFRSGLGAGNEDQARRPRRLGGQQDAAARDEGRGRRDHNAYRAGRRELPGPLRTKLAKVHANRAAFAKAIWDVDTGAQTGDGGEAGVEGRTGQAGEDSHPARRPASVAHGGHPRTADEREDRWARSSAPAAGANPFQANAIINQHRDIPRVRRVVGQGRWSWSAPKASVPAPLQG</sequence>
<evidence type="ECO:0000256" key="1">
    <source>
        <dbReference type="SAM" id="MobiDB-lite"/>
    </source>
</evidence>
<evidence type="ECO:0000313" key="3">
    <source>
        <dbReference type="Proteomes" id="UP001222325"/>
    </source>
</evidence>
<feature type="region of interest" description="Disordered" evidence="1">
    <location>
        <begin position="99"/>
        <end position="160"/>
    </location>
</feature>
<feature type="compositionally biased region" description="Basic and acidic residues" evidence="1">
    <location>
        <begin position="138"/>
        <end position="148"/>
    </location>
</feature>
<feature type="compositionally biased region" description="Basic residues" evidence="1">
    <location>
        <begin position="1"/>
        <end position="25"/>
    </location>
</feature>
<reference evidence="2" key="1">
    <citation type="submission" date="2023-03" db="EMBL/GenBank/DDBJ databases">
        <title>Massive genome expansion in bonnet fungi (Mycena s.s.) driven by repeated elements and novel gene families across ecological guilds.</title>
        <authorList>
            <consortium name="Lawrence Berkeley National Laboratory"/>
            <person name="Harder C.B."/>
            <person name="Miyauchi S."/>
            <person name="Viragh M."/>
            <person name="Kuo A."/>
            <person name="Thoen E."/>
            <person name="Andreopoulos B."/>
            <person name="Lu D."/>
            <person name="Skrede I."/>
            <person name="Drula E."/>
            <person name="Henrissat B."/>
            <person name="Morin E."/>
            <person name="Kohler A."/>
            <person name="Barry K."/>
            <person name="LaButti K."/>
            <person name="Morin E."/>
            <person name="Salamov A."/>
            <person name="Lipzen A."/>
            <person name="Mereny Z."/>
            <person name="Hegedus B."/>
            <person name="Baldrian P."/>
            <person name="Stursova M."/>
            <person name="Weitz H."/>
            <person name="Taylor A."/>
            <person name="Grigoriev I.V."/>
            <person name="Nagy L.G."/>
            <person name="Martin F."/>
            <person name="Kauserud H."/>
        </authorList>
    </citation>
    <scope>NUCLEOTIDE SEQUENCE</scope>
    <source>
        <strain evidence="2">CBHHK173m</strain>
    </source>
</reference>
<accession>A0AAD6TLT9</accession>
<proteinExistence type="predicted"/>
<comment type="caution">
    <text evidence="2">The sequence shown here is derived from an EMBL/GenBank/DDBJ whole genome shotgun (WGS) entry which is preliminary data.</text>
</comment>
<keyword evidence="3" id="KW-1185">Reference proteome</keyword>